<dbReference type="PROSITE" id="PS50817">
    <property type="entry name" value="INTEIN_N_TER"/>
    <property type="match status" value="1"/>
</dbReference>
<reference evidence="15" key="1">
    <citation type="submission" date="2021-03" db="EMBL/GenBank/DDBJ databases">
        <authorList>
            <person name="Jaffe A."/>
        </authorList>
    </citation>
    <scope>NUCLEOTIDE SEQUENCE</scope>
    <source>
        <strain evidence="15">RIFCSPLOWO2_01_FULL_AR10_48_17</strain>
    </source>
</reference>
<evidence type="ECO:0000256" key="6">
    <source>
        <dbReference type="ARBA" id="ARBA00022813"/>
    </source>
</evidence>
<dbReference type="Pfam" id="PF02978">
    <property type="entry name" value="SRP_SPB"/>
    <property type="match status" value="1"/>
</dbReference>
<keyword evidence="13" id="KW-0175">Coiled coil</keyword>
<organism evidence="15 16">
    <name type="scientific">Candidatus Iainarchaeum sp</name>
    <dbReference type="NCBI Taxonomy" id="3101447"/>
    <lineage>
        <taxon>Archaea</taxon>
        <taxon>Candidatus Iainarchaeota</taxon>
        <taxon>Candidatus Iainarchaeia</taxon>
        <taxon>Candidatus Iainarchaeales</taxon>
        <taxon>Candidatus Iainarchaeaceae</taxon>
        <taxon>Candidatus Iainarchaeum</taxon>
    </lineage>
</organism>
<dbReference type="Gene3D" id="2.170.16.10">
    <property type="entry name" value="Hedgehog/Intein (Hint) domain"/>
    <property type="match status" value="2"/>
</dbReference>
<keyword evidence="8" id="KW-0651">Protein splicing</keyword>
<dbReference type="GO" id="GO:0048500">
    <property type="term" value="C:signal recognition particle"/>
    <property type="evidence" value="ECO:0007669"/>
    <property type="project" value="InterPro"/>
</dbReference>
<dbReference type="InterPro" id="IPR036225">
    <property type="entry name" value="SRP/SRP_N"/>
</dbReference>
<dbReference type="Pfam" id="PF14528">
    <property type="entry name" value="LAGLIDADG_3"/>
    <property type="match status" value="1"/>
</dbReference>
<keyword evidence="9" id="KW-0342">GTP-binding</keyword>
<dbReference type="GO" id="GO:0004519">
    <property type="term" value="F:endonuclease activity"/>
    <property type="evidence" value="ECO:0007669"/>
    <property type="project" value="InterPro"/>
</dbReference>
<keyword evidence="5" id="KW-0378">Hydrolase</keyword>
<keyword evidence="15" id="KW-0675">Receptor</keyword>
<dbReference type="GO" id="GO:0008312">
    <property type="term" value="F:7S RNA binding"/>
    <property type="evidence" value="ECO:0007669"/>
    <property type="project" value="InterPro"/>
</dbReference>
<keyword evidence="10" id="KW-0733">Signal recognition particle</keyword>
<dbReference type="Gene3D" id="3.10.28.10">
    <property type="entry name" value="Homing endonucleases"/>
    <property type="match status" value="1"/>
</dbReference>
<evidence type="ECO:0000256" key="8">
    <source>
        <dbReference type="ARBA" id="ARBA00023000"/>
    </source>
</evidence>
<comment type="subcellular location">
    <subcellularLocation>
        <location evidence="1">Cytoplasm</location>
    </subcellularLocation>
</comment>
<reference evidence="15" key="2">
    <citation type="submission" date="2021-05" db="EMBL/GenBank/DDBJ databases">
        <title>Protein family content uncovers lineage relationships and bacterial pathway maintenance mechanisms in DPANN archaea.</title>
        <authorList>
            <person name="Castelle C.J."/>
            <person name="Meheust R."/>
            <person name="Jaffe A.L."/>
            <person name="Seitz K."/>
            <person name="Gong X."/>
            <person name="Baker B.J."/>
            <person name="Banfield J.F."/>
        </authorList>
    </citation>
    <scope>NUCLEOTIDE SEQUENCE</scope>
    <source>
        <strain evidence="15">RIFCSPLOWO2_01_FULL_AR10_48_17</strain>
    </source>
</reference>
<dbReference type="Proteomes" id="UP000675968">
    <property type="component" value="Unassembled WGS sequence"/>
</dbReference>
<dbReference type="Pfam" id="PF00448">
    <property type="entry name" value="SRP54"/>
    <property type="match status" value="1"/>
</dbReference>
<dbReference type="PRINTS" id="PR00379">
    <property type="entry name" value="INTEIN"/>
</dbReference>
<dbReference type="Gene3D" id="1.10.260.30">
    <property type="entry name" value="Signal recognition particle, SRP54 subunit, M-domain"/>
    <property type="match status" value="1"/>
</dbReference>
<dbReference type="PROSITE" id="PS00300">
    <property type="entry name" value="SRP54"/>
    <property type="match status" value="1"/>
</dbReference>
<dbReference type="InterPro" id="IPR004042">
    <property type="entry name" value="Intein_endonuc_central"/>
</dbReference>
<dbReference type="InterPro" id="IPR004860">
    <property type="entry name" value="LAGLIDADG_dom"/>
</dbReference>
<dbReference type="InterPro" id="IPR027417">
    <property type="entry name" value="P-loop_NTPase"/>
</dbReference>
<comment type="similarity">
    <text evidence="2">Belongs to the GTP-binding SRP family. SRP54 subfamily.</text>
</comment>
<dbReference type="PROSITE" id="PS50819">
    <property type="entry name" value="INTEIN_ENDONUCLEASE"/>
    <property type="match status" value="1"/>
</dbReference>
<keyword evidence="6" id="KW-0068">Autocatalytic cleavage</keyword>
<dbReference type="CDD" id="cd00081">
    <property type="entry name" value="Hint"/>
    <property type="match status" value="2"/>
</dbReference>
<name>A0A8T4L3X1_9ARCH</name>
<evidence type="ECO:0000256" key="11">
    <source>
        <dbReference type="ARBA" id="ARBA00023274"/>
    </source>
</evidence>
<dbReference type="InterPro" id="IPR027434">
    <property type="entry name" value="Homing_endonucl"/>
</dbReference>
<evidence type="ECO:0000313" key="16">
    <source>
        <dbReference type="Proteomes" id="UP000675968"/>
    </source>
</evidence>
<dbReference type="SMART" id="SM00963">
    <property type="entry name" value="SRP54_N"/>
    <property type="match status" value="1"/>
</dbReference>
<dbReference type="SMART" id="SM00306">
    <property type="entry name" value="HintN"/>
    <property type="match status" value="1"/>
</dbReference>
<dbReference type="NCBIfam" id="TIGR01443">
    <property type="entry name" value="intein_Cterm"/>
    <property type="match status" value="1"/>
</dbReference>
<evidence type="ECO:0000256" key="4">
    <source>
        <dbReference type="ARBA" id="ARBA00022741"/>
    </source>
</evidence>
<evidence type="ECO:0000256" key="10">
    <source>
        <dbReference type="ARBA" id="ARBA00023135"/>
    </source>
</evidence>
<dbReference type="SUPFAM" id="SSF51294">
    <property type="entry name" value="Hedgehog/intein (Hint) domain"/>
    <property type="match status" value="1"/>
</dbReference>
<keyword evidence="4" id="KW-0547">Nucleotide-binding</keyword>
<dbReference type="Gene3D" id="3.40.50.300">
    <property type="entry name" value="P-loop containing nucleotide triphosphate hydrolases"/>
    <property type="match status" value="1"/>
</dbReference>
<evidence type="ECO:0000256" key="13">
    <source>
        <dbReference type="SAM" id="Coils"/>
    </source>
</evidence>
<dbReference type="InterPro" id="IPR022941">
    <property type="entry name" value="SRP54"/>
</dbReference>
<sequence>MGLGDQLRDAMEKLRKSTFSDRDEIKSIVKSMQRALISADVPVKLVLEVSKKIEDAAFSELAPGLNRREHVLKNAYDNLAEILGGQTKPPQNPKRILMVGLFGSGKCVHPLTIVPTANGCVETIQKIYEKNPETELTLEDGFVKELSNPIEVFSLNPLNLKMTRGTVSHIWKLKKDKSLYKVALDNGNNHAVIVTPEHPFFVLENAHIKKTKAEELTAGAFVATPRQLPLPEKQIPIKYLEQNLPQSFQVVCPELINEAKQFMIAKFHSLTNAFNILGEDYAYCTFTANLKRGILRFSTLKKLRNQGFEPNGTQEIKLKEFGTGARTIQVPNQLTTEMAEFMGYFFADGHMRKEYVEITNESNEILDRIEKIGMRLFQKKPCRKQDKRNANVKQILFCSGVLTKALNTVFGFPYFKKSDIIRIPPMILQATKENKYAFLQAYFDCDGYVSKNTRQIEFCTASPLFAEDLRILLTSLEMQPNYSKKKIKDKYYYRVCIKCKDVETFFQRVGSRIPFKQKRLAGMSEIGVGQTLGKNELLHVGQSIRDVRNQQGATIGDIQHHVGSYGIYEQEGLISRNSLKKFIEAITTKTKNKNNQILQNTIQPKKLNELSTAFQEPLGWVNANVFRLKELGFVTYSNGEVQTTELGKQLLEKNQKDEGLELKKLELLAHSDITWMKVKKIELVDNTEYVYDLTVDEYHNFVANQFIVHNTTTSGKLCHYYQKRGKKVGLIAADTFRPAAMEQLEQIAKKINATVILDKNETKPEKIIQQGLQREKEFDLLICDSAGRNALDSELEQEIKTINQTFKPDQAWLVLGADLGQIAGTQAKAFHDAVGVNGVIVTRMDGSAKGGGTLAACRQTNSPVYFIGTGEKTSDLEEFDAVRFLSRIMGYGDLQSLLEKAQEAAQDTDMGLEELLEHDYTLETFYKQLEATNKIGTMDKIMEMVGMKQQLPKEAAEQGQKKLEQFRFMMQSMTKKEKQNPDLINSSRIRRIARGSGNTQENVRELLKQYKRMKNAFKQLKGLDEKKLQQGMDMKKLQEMFSPKKKKKLRFR</sequence>
<dbReference type="InterPro" id="IPR004125">
    <property type="entry name" value="Signal_recog_particle_SRP54_M"/>
</dbReference>
<dbReference type="Pfam" id="PF02881">
    <property type="entry name" value="SRP54_N"/>
    <property type="match status" value="1"/>
</dbReference>
<evidence type="ECO:0000256" key="2">
    <source>
        <dbReference type="ARBA" id="ARBA00005450"/>
    </source>
</evidence>
<evidence type="ECO:0000259" key="14">
    <source>
        <dbReference type="PROSITE" id="PS50819"/>
    </source>
</evidence>
<evidence type="ECO:0000256" key="5">
    <source>
        <dbReference type="ARBA" id="ARBA00022801"/>
    </source>
</evidence>
<dbReference type="InterPro" id="IPR036844">
    <property type="entry name" value="Hint_dom_sf"/>
</dbReference>
<comment type="caution">
    <text evidence="15">The sequence shown here is derived from an EMBL/GenBank/DDBJ whole genome shotgun (WGS) entry which is preliminary data.</text>
</comment>
<dbReference type="InterPro" id="IPR000897">
    <property type="entry name" value="SRP54_GTPase_dom"/>
</dbReference>
<dbReference type="GO" id="GO:0016539">
    <property type="term" value="P:intein-mediated protein splicing"/>
    <property type="evidence" value="ECO:0007669"/>
    <property type="project" value="InterPro"/>
</dbReference>
<dbReference type="InterPro" id="IPR030934">
    <property type="entry name" value="Intein_C"/>
</dbReference>
<dbReference type="PANTHER" id="PTHR11564">
    <property type="entry name" value="SIGNAL RECOGNITION PARTICLE 54K PROTEIN SRP54"/>
    <property type="match status" value="1"/>
</dbReference>
<protein>
    <recommendedName>
        <fullName evidence="12">signal-recognition-particle GTPase</fullName>
        <ecNumber evidence="12">3.6.5.4</ecNumber>
    </recommendedName>
</protein>
<proteinExistence type="inferred from homology"/>
<dbReference type="SUPFAM" id="SSF47364">
    <property type="entry name" value="Domain of the SRP/SRP receptor G-proteins"/>
    <property type="match status" value="1"/>
</dbReference>
<dbReference type="SUPFAM" id="SSF55608">
    <property type="entry name" value="Homing endonucleases"/>
    <property type="match status" value="1"/>
</dbReference>
<dbReference type="GO" id="GO:0005525">
    <property type="term" value="F:GTP binding"/>
    <property type="evidence" value="ECO:0007669"/>
    <property type="project" value="UniProtKB-KW"/>
</dbReference>
<feature type="domain" description="DOD-type homing endonuclease" evidence="14">
    <location>
        <begin position="341"/>
        <end position="478"/>
    </location>
</feature>
<feature type="coiled-coil region" evidence="13">
    <location>
        <begin position="996"/>
        <end position="1023"/>
    </location>
</feature>
<dbReference type="PANTHER" id="PTHR11564:SF5">
    <property type="entry name" value="SIGNAL RECOGNITION PARTICLE SUBUNIT SRP54"/>
    <property type="match status" value="1"/>
</dbReference>
<dbReference type="AlphaFoldDB" id="A0A8T4L3X1"/>
<keyword evidence="11" id="KW-0687">Ribonucleoprotein</keyword>
<keyword evidence="7" id="KW-0694">RNA-binding</keyword>
<dbReference type="GO" id="GO:0006614">
    <property type="term" value="P:SRP-dependent cotranslational protein targeting to membrane"/>
    <property type="evidence" value="ECO:0007669"/>
    <property type="project" value="InterPro"/>
</dbReference>
<dbReference type="Gene3D" id="1.20.120.140">
    <property type="entry name" value="Signal recognition particle SRP54, nucleotide-binding domain"/>
    <property type="match status" value="2"/>
</dbReference>
<dbReference type="InterPro" id="IPR036891">
    <property type="entry name" value="Signal_recog_part_SRP54_M_sf"/>
</dbReference>
<dbReference type="EMBL" id="JAGVWC010000008">
    <property type="protein sequence ID" value="MBS3061267.1"/>
    <property type="molecule type" value="Genomic_DNA"/>
</dbReference>
<dbReference type="InterPro" id="IPR003586">
    <property type="entry name" value="Hint_dom_C"/>
</dbReference>
<dbReference type="NCBIfam" id="TIGR01445">
    <property type="entry name" value="intein_Nterm"/>
    <property type="match status" value="1"/>
</dbReference>
<evidence type="ECO:0000256" key="7">
    <source>
        <dbReference type="ARBA" id="ARBA00022884"/>
    </source>
</evidence>
<dbReference type="InterPro" id="IPR006142">
    <property type="entry name" value="INTEIN"/>
</dbReference>
<gene>
    <name evidence="15" type="ORF">J4215_01650</name>
</gene>
<dbReference type="EC" id="3.6.5.4" evidence="12"/>
<evidence type="ECO:0000256" key="9">
    <source>
        <dbReference type="ARBA" id="ARBA00023134"/>
    </source>
</evidence>
<dbReference type="SUPFAM" id="SSF52540">
    <property type="entry name" value="P-loop containing nucleoside triphosphate hydrolases"/>
    <property type="match status" value="1"/>
</dbReference>
<dbReference type="SMART" id="SM00305">
    <property type="entry name" value="HintC"/>
    <property type="match status" value="1"/>
</dbReference>
<evidence type="ECO:0000256" key="3">
    <source>
        <dbReference type="ARBA" id="ARBA00022490"/>
    </source>
</evidence>
<dbReference type="Pfam" id="PF14890">
    <property type="entry name" value="Intein_splicing"/>
    <property type="match status" value="1"/>
</dbReference>
<evidence type="ECO:0000256" key="12">
    <source>
        <dbReference type="ARBA" id="ARBA00035672"/>
    </source>
</evidence>
<dbReference type="SUPFAM" id="SSF47446">
    <property type="entry name" value="Signal peptide-binding domain"/>
    <property type="match status" value="1"/>
</dbReference>
<dbReference type="GO" id="GO:0003924">
    <property type="term" value="F:GTPase activity"/>
    <property type="evidence" value="ECO:0007669"/>
    <property type="project" value="InterPro"/>
</dbReference>
<dbReference type="InterPro" id="IPR013822">
    <property type="entry name" value="Signal_recog_particl_SRP54_hlx"/>
</dbReference>
<dbReference type="SMART" id="SM00962">
    <property type="entry name" value="SRP54"/>
    <property type="match status" value="1"/>
</dbReference>
<evidence type="ECO:0000313" key="15">
    <source>
        <dbReference type="EMBL" id="MBS3061267.1"/>
    </source>
</evidence>
<keyword evidence="3" id="KW-0963">Cytoplasm</keyword>
<accession>A0A8T4L3X1</accession>
<dbReference type="InterPro" id="IPR006141">
    <property type="entry name" value="Intein_N"/>
</dbReference>
<dbReference type="InterPro" id="IPR042101">
    <property type="entry name" value="SRP54_N_sf"/>
</dbReference>
<evidence type="ECO:0000256" key="1">
    <source>
        <dbReference type="ARBA" id="ARBA00004496"/>
    </source>
</evidence>
<dbReference type="PROSITE" id="PS50818">
    <property type="entry name" value="INTEIN_C_TER"/>
    <property type="match status" value="1"/>
</dbReference>
<dbReference type="InterPro" id="IPR003587">
    <property type="entry name" value="Hint_dom_N"/>
</dbReference>